<dbReference type="Gene3D" id="2.120.10.30">
    <property type="entry name" value="TolB, C-terminal domain"/>
    <property type="match status" value="1"/>
</dbReference>
<evidence type="ECO:0008006" key="5">
    <source>
        <dbReference type="Google" id="ProtNLM"/>
    </source>
</evidence>
<dbReference type="InterPro" id="IPR011042">
    <property type="entry name" value="6-blade_b-propeller_TolB-like"/>
</dbReference>
<dbReference type="Pfam" id="PF20067">
    <property type="entry name" value="SSL_N"/>
    <property type="match status" value="1"/>
</dbReference>
<evidence type="ECO:0000313" key="4">
    <source>
        <dbReference type="Proteomes" id="UP001188597"/>
    </source>
</evidence>
<dbReference type="GO" id="GO:0016787">
    <property type="term" value="F:hydrolase activity"/>
    <property type="evidence" value="ECO:0007669"/>
    <property type="project" value="TreeGrafter"/>
</dbReference>
<comment type="caution">
    <text evidence="2">The sequence shown here is derived from an EMBL/GenBank/DDBJ whole genome shotgun (WGS) entry which is preliminary data.</text>
</comment>
<sequence length="175" mass="18497">MAGFRTSIVKLSTVVFICSQSIIFGALANLEKLPLPSPGPETFAFDGNGGGPYTGISDGRIVKYEGPTTGFVDFAYTAPNRPKALCDGTDKATENETLGLTCGRPMGLDFNHRTGELYLVDGFYGLLVVGPEGGLATQLAIGANGVPFRLLEAIDVDEQTGIVYFSDVTALYGMK</sequence>
<organism evidence="2 4">
    <name type="scientific">Escallonia herrerae</name>
    <dbReference type="NCBI Taxonomy" id="1293975"/>
    <lineage>
        <taxon>Eukaryota</taxon>
        <taxon>Viridiplantae</taxon>
        <taxon>Streptophyta</taxon>
        <taxon>Embryophyta</taxon>
        <taxon>Tracheophyta</taxon>
        <taxon>Spermatophyta</taxon>
        <taxon>Magnoliopsida</taxon>
        <taxon>eudicotyledons</taxon>
        <taxon>Gunneridae</taxon>
        <taxon>Pentapetalae</taxon>
        <taxon>asterids</taxon>
        <taxon>campanulids</taxon>
        <taxon>Escalloniales</taxon>
        <taxon>Escalloniaceae</taxon>
        <taxon>Escallonia</taxon>
    </lineage>
</organism>
<dbReference type="GO" id="GO:0012505">
    <property type="term" value="C:endomembrane system"/>
    <property type="evidence" value="ECO:0007669"/>
    <property type="project" value="TreeGrafter"/>
</dbReference>
<keyword evidence="4" id="KW-1185">Reference proteome</keyword>
<dbReference type="SUPFAM" id="SSF63829">
    <property type="entry name" value="Calcium-dependent phosphotriesterase"/>
    <property type="match status" value="1"/>
</dbReference>
<dbReference type="EMBL" id="JAVXUP010000129">
    <property type="protein sequence ID" value="KAK3037106.1"/>
    <property type="molecule type" value="Genomic_DNA"/>
</dbReference>
<dbReference type="EMBL" id="JAVXUP010000058">
    <property type="protein sequence ID" value="KAK3040233.1"/>
    <property type="molecule type" value="Genomic_DNA"/>
</dbReference>
<evidence type="ECO:0000313" key="2">
    <source>
        <dbReference type="EMBL" id="KAK3040232.1"/>
    </source>
</evidence>
<evidence type="ECO:0000313" key="3">
    <source>
        <dbReference type="EMBL" id="KAK3040233.1"/>
    </source>
</evidence>
<dbReference type="Proteomes" id="UP001188597">
    <property type="component" value="Unassembled WGS sequence"/>
</dbReference>
<dbReference type="PANTHER" id="PTHR10426:SF136">
    <property type="entry name" value="PROTEIN STRICTOSIDINE SYNTHASE-LIKE 9-LIKE"/>
    <property type="match status" value="1"/>
</dbReference>
<gene>
    <name evidence="2" type="ORF">RJ639_028944</name>
    <name evidence="3" type="ORF">RJ639_028945</name>
    <name evidence="1" type="ORF">RJ639_031525</name>
</gene>
<evidence type="ECO:0000313" key="1">
    <source>
        <dbReference type="EMBL" id="KAK3037106.1"/>
    </source>
</evidence>
<name>A0AA89BKR7_9ASTE</name>
<dbReference type="AlphaFoldDB" id="A0AA89BKR7"/>
<accession>A0AA89BKR7</accession>
<dbReference type="PANTHER" id="PTHR10426">
    <property type="entry name" value="STRICTOSIDINE SYNTHASE-RELATED"/>
    <property type="match status" value="1"/>
</dbReference>
<reference evidence="2" key="1">
    <citation type="submission" date="2022-12" db="EMBL/GenBank/DDBJ databases">
        <title>Draft genome assemblies for two species of Escallonia (Escalloniales).</title>
        <authorList>
            <person name="Chanderbali A."/>
            <person name="Dervinis C."/>
            <person name="Anghel I."/>
            <person name="Soltis D."/>
            <person name="Soltis P."/>
            <person name="Zapata F."/>
        </authorList>
    </citation>
    <scope>NUCLEOTIDE SEQUENCE</scope>
    <source>
        <strain evidence="2">UCBG64.0493</strain>
        <tissue evidence="2">Leaf</tissue>
    </source>
</reference>
<protein>
    <recommendedName>
        <fullName evidence="5">Strictosidine synthase</fullName>
    </recommendedName>
</protein>
<proteinExistence type="predicted"/>
<dbReference type="EMBL" id="JAVXUP010000058">
    <property type="protein sequence ID" value="KAK3040232.1"/>
    <property type="molecule type" value="Genomic_DNA"/>
</dbReference>